<protein>
    <submittedName>
        <fullName evidence="2">Uncharacterized protein</fullName>
    </submittedName>
</protein>
<proteinExistence type="predicted"/>
<sequence>MVSPLAKIILPDRSYLAQNSDLNLVRLLGEAFPNQKVVEKIMVSRKFEAKISTTEESCDLQTLIITEITSKLHAQEQRVSVRSDEAIESSFRAKNNGRPSTQIKENEEDNLHKGLKADERNIGIDDEIWRRDGSFRVWIHITSTAARAKLLNLTSVLERTTMICFLDHQDTKLGPKKMEAPEVGHLSSRARRVNRQKKEQAEGAIPMTQAPTIDRYNVTSRNVSELVLDSLQPPAIGEEIGLHPSMLDYRGKRLIIVITKLLVKALGHTPSFILVHSTIKILFNSKNPLAIYSSSGKRVYHLQQGTCSLYEKYSIPKRHILENKTIACDYCRAGPEGSKHNQKFEENCNHVIAEMDVDKEPCDQWMRMEVY</sequence>
<evidence type="ECO:0000256" key="1">
    <source>
        <dbReference type="SAM" id="MobiDB-lite"/>
    </source>
</evidence>
<keyword evidence="3" id="KW-1185">Reference proteome</keyword>
<accession>A0A371GM46</accession>
<organism evidence="2 3">
    <name type="scientific">Mucuna pruriens</name>
    <name type="common">Velvet bean</name>
    <name type="synonym">Dolichos pruriens</name>
    <dbReference type="NCBI Taxonomy" id="157652"/>
    <lineage>
        <taxon>Eukaryota</taxon>
        <taxon>Viridiplantae</taxon>
        <taxon>Streptophyta</taxon>
        <taxon>Embryophyta</taxon>
        <taxon>Tracheophyta</taxon>
        <taxon>Spermatophyta</taxon>
        <taxon>Magnoliopsida</taxon>
        <taxon>eudicotyledons</taxon>
        <taxon>Gunneridae</taxon>
        <taxon>Pentapetalae</taxon>
        <taxon>rosids</taxon>
        <taxon>fabids</taxon>
        <taxon>Fabales</taxon>
        <taxon>Fabaceae</taxon>
        <taxon>Papilionoideae</taxon>
        <taxon>50 kb inversion clade</taxon>
        <taxon>NPAAA clade</taxon>
        <taxon>indigoferoid/millettioid clade</taxon>
        <taxon>Phaseoleae</taxon>
        <taxon>Mucuna</taxon>
    </lineage>
</organism>
<feature type="region of interest" description="Disordered" evidence="1">
    <location>
        <begin position="180"/>
        <end position="202"/>
    </location>
</feature>
<dbReference type="Proteomes" id="UP000257109">
    <property type="component" value="Unassembled WGS sequence"/>
</dbReference>
<reference evidence="2" key="1">
    <citation type="submission" date="2018-05" db="EMBL/GenBank/DDBJ databases">
        <title>Draft genome of Mucuna pruriens seed.</title>
        <authorList>
            <person name="Nnadi N.E."/>
            <person name="Vos R."/>
            <person name="Hasami M.H."/>
            <person name="Devisetty U.K."/>
            <person name="Aguiy J.C."/>
        </authorList>
    </citation>
    <scope>NUCLEOTIDE SEQUENCE [LARGE SCALE GENOMIC DNA]</scope>
    <source>
        <strain evidence="2">JCA_2017</strain>
    </source>
</reference>
<dbReference type="EMBL" id="QJKJ01005133">
    <property type="protein sequence ID" value="RDX91393.1"/>
    <property type="molecule type" value="Genomic_DNA"/>
</dbReference>
<gene>
    <name evidence="2" type="ORF">CR513_26637</name>
</gene>
<feature type="non-terminal residue" evidence="2">
    <location>
        <position position="1"/>
    </location>
</feature>
<name>A0A371GM46_MUCPR</name>
<evidence type="ECO:0000313" key="2">
    <source>
        <dbReference type="EMBL" id="RDX91393.1"/>
    </source>
</evidence>
<dbReference type="AlphaFoldDB" id="A0A371GM46"/>
<dbReference type="STRING" id="157652.A0A371GM46"/>
<comment type="caution">
    <text evidence="2">The sequence shown here is derived from an EMBL/GenBank/DDBJ whole genome shotgun (WGS) entry which is preliminary data.</text>
</comment>
<evidence type="ECO:0000313" key="3">
    <source>
        <dbReference type="Proteomes" id="UP000257109"/>
    </source>
</evidence>